<feature type="transmembrane region" description="Helical" evidence="7">
    <location>
        <begin position="290"/>
        <end position="312"/>
    </location>
</feature>
<dbReference type="PANTHER" id="PTHR24223:SF399">
    <property type="entry name" value="ABC TRANSPORTER ATNG"/>
    <property type="match status" value="1"/>
</dbReference>
<dbReference type="PROSITE" id="PS50893">
    <property type="entry name" value="ABC_TRANSPORTER_2"/>
    <property type="match status" value="1"/>
</dbReference>
<dbReference type="InterPro" id="IPR036640">
    <property type="entry name" value="ABC1_TM_sf"/>
</dbReference>
<dbReference type="Pfam" id="PF00005">
    <property type="entry name" value="ABC_tran"/>
    <property type="match status" value="1"/>
</dbReference>
<sequence>MSQTAPVQQLLSPFCPDDTFGPWAGYGCRAGFDFTLLFEESILTIPLQCLLLVALPIRVFQLLKSDVQVRFSLLLPIKAVCSLLKRSCITLLLLKMWERSSLTSISKIATVALLSVNAALLGLWATTSDDTITHTRASIATAALVLVASIAATLLQWLEHERSLRPSFVLTIYFFFSILLDLPRARTLWMLGSYRLIPVLYICSLVMKAVALFLESWEKRDILISGKNYSFETTSGTLSRSVFWWLMPIFREGFKRNLTLDDMYPLDDKLRAEPVLDILEKAWEKVPNRLAPGALMNAWVGAFAPALLAPIFPRLCVMGFTYAQPFLIKQAVGLAATPNAQPYNNWGTGGSMRDADCHSRWQDSPNVDSERWSPSLIHLTVVVVATIFISIPTGQAQADWIQASQDRVTATSKTLGSIKWLKVSGLNDLAFSMIRRLRARELTVSMRFRLLLGSTMVMLVLVPIWSPILTFSMWAGIAKNEDNPADLAKIFAAYSLIVLLNSPLTTMLVALPVIAGSIASFQRIQNHLNGRERQDNRISLLEQRFFHSLPSPNMSVFAIPDSMLVMTPQNEDEFELEYMRPDTPSTPTPSQETDVIASVQGTFSWTHESEPCLNITSWIVRRGSLNFVVGPVGCGKSTLLKSLLGELSAFDGIIRTEYSGVTYCDQIAWVPNECVRDIITGRSKFEEDWYQQVIKACALEEDLRNWSHGDQTVAGTSGISMSGGQKHRLAIARAVYSRREFLVFDDVLSGLDAATENRVFTNLFAHDGLLRSGRRTIVMATSSIARLSYADQIVSLSEKGHLMYTGTPDELRGIMGFADVELTWEANAAPKKLSEEKERPAAARAILDAPKLEEDKTRRLGDSSMYSFYAVAAGRTTLLILAVAMGLYAFCSAFPTVWIGWWADAMVDSLKVAQNPFSDLGKWLGVYVALGVGAIIAVGTGI</sequence>
<accession>A0A0L0NDR7</accession>
<dbReference type="SMART" id="SM00382">
    <property type="entry name" value="AAA"/>
    <property type="match status" value="1"/>
</dbReference>
<dbReference type="PANTHER" id="PTHR24223">
    <property type="entry name" value="ATP-BINDING CASSETTE SUB-FAMILY C"/>
    <property type="match status" value="1"/>
</dbReference>
<dbReference type="EMBL" id="LFRF01000006">
    <property type="protein sequence ID" value="KND92186.1"/>
    <property type="molecule type" value="Genomic_DNA"/>
</dbReference>
<keyword evidence="3" id="KW-0547">Nucleotide-binding</keyword>
<evidence type="ECO:0000313" key="10">
    <source>
        <dbReference type="Proteomes" id="UP000036947"/>
    </source>
</evidence>
<evidence type="ECO:0000256" key="7">
    <source>
        <dbReference type="SAM" id="Phobius"/>
    </source>
</evidence>
<evidence type="ECO:0000256" key="5">
    <source>
        <dbReference type="ARBA" id="ARBA00022989"/>
    </source>
</evidence>
<dbReference type="OrthoDB" id="6500128at2759"/>
<keyword evidence="4" id="KW-0067">ATP-binding</keyword>
<dbReference type="AlphaFoldDB" id="A0A0L0NDR7"/>
<dbReference type="InterPro" id="IPR003593">
    <property type="entry name" value="AAA+_ATPase"/>
</dbReference>
<dbReference type="InterPro" id="IPR003439">
    <property type="entry name" value="ABC_transporter-like_ATP-bd"/>
</dbReference>
<feature type="transmembrane region" description="Helical" evidence="7">
    <location>
        <begin position="450"/>
        <end position="471"/>
    </location>
</feature>
<dbReference type="InterPro" id="IPR050173">
    <property type="entry name" value="ABC_transporter_C-like"/>
</dbReference>
<dbReference type="STRING" id="1163406.A0A0L0NDR7"/>
<evidence type="ECO:0000256" key="2">
    <source>
        <dbReference type="ARBA" id="ARBA00022692"/>
    </source>
</evidence>
<feature type="transmembrane region" description="Helical" evidence="7">
    <location>
        <begin position="878"/>
        <end position="903"/>
    </location>
</feature>
<comment type="caution">
    <text evidence="9">The sequence shown here is derived from an EMBL/GenBank/DDBJ whole genome shotgun (WGS) entry which is preliminary data.</text>
</comment>
<feature type="transmembrane region" description="Helical" evidence="7">
    <location>
        <begin position="923"/>
        <end position="941"/>
    </location>
</feature>
<evidence type="ECO:0000256" key="4">
    <source>
        <dbReference type="ARBA" id="ARBA00022840"/>
    </source>
</evidence>
<evidence type="ECO:0000256" key="6">
    <source>
        <dbReference type="ARBA" id="ARBA00023136"/>
    </source>
</evidence>
<keyword evidence="2 7" id="KW-0812">Transmembrane</keyword>
<evidence type="ECO:0000259" key="8">
    <source>
        <dbReference type="PROSITE" id="PS50893"/>
    </source>
</evidence>
<dbReference type="Proteomes" id="UP000036947">
    <property type="component" value="Unassembled WGS sequence"/>
</dbReference>
<dbReference type="Pfam" id="PF24357">
    <property type="entry name" value="TMD0_ABC"/>
    <property type="match status" value="1"/>
</dbReference>
<evidence type="ECO:0000313" key="9">
    <source>
        <dbReference type="EMBL" id="KND92186.1"/>
    </source>
</evidence>
<dbReference type="SUPFAM" id="SSF52540">
    <property type="entry name" value="P-loop containing nucleoside triphosphate hydrolases"/>
    <property type="match status" value="1"/>
</dbReference>
<dbReference type="SUPFAM" id="SSF90123">
    <property type="entry name" value="ABC transporter transmembrane region"/>
    <property type="match status" value="1"/>
</dbReference>
<dbReference type="InterPro" id="IPR027417">
    <property type="entry name" value="P-loop_NTPase"/>
</dbReference>
<gene>
    <name evidence="9" type="ORF">TOPH_03034</name>
</gene>
<evidence type="ECO:0000256" key="1">
    <source>
        <dbReference type="ARBA" id="ARBA00004141"/>
    </source>
</evidence>
<dbReference type="GO" id="GO:0005524">
    <property type="term" value="F:ATP binding"/>
    <property type="evidence" value="ECO:0007669"/>
    <property type="project" value="UniProtKB-KW"/>
</dbReference>
<keyword evidence="5 7" id="KW-1133">Transmembrane helix</keyword>
<proteinExistence type="predicted"/>
<organism evidence="9 10">
    <name type="scientific">Tolypocladium ophioglossoides (strain CBS 100239)</name>
    <name type="common">Snaketongue truffleclub</name>
    <name type="synonym">Elaphocordyceps ophioglossoides</name>
    <dbReference type="NCBI Taxonomy" id="1163406"/>
    <lineage>
        <taxon>Eukaryota</taxon>
        <taxon>Fungi</taxon>
        <taxon>Dikarya</taxon>
        <taxon>Ascomycota</taxon>
        <taxon>Pezizomycotina</taxon>
        <taxon>Sordariomycetes</taxon>
        <taxon>Hypocreomycetidae</taxon>
        <taxon>Hypocreales</taxon>
        <taxon>Ophiocordycipitaceae</taxon>
        <taxon>Tolypocladium</taxon>
    </lineage>
</organism>
<reference evidence="9 10" key="1">
    <citation type="journal article" date="2015" name="BMC Genomics">
        <title>The genome of the truffle-parasite Tolypocladium ophioglossoides and the evolution of antifungal peptaibiotics.</title>
        <authorList>
            <person name="Quandt C.A."/>
            <person name="Bushley K.E."/>
            <person name="Spatafora J.W."/>
        </authorList>
    </citation>
    <scope>NUCLEOTIDE SEQUENCE [LARGE SCALE GENOMIC DNA]</scope>
    <source>
        <strain evidence="9 10">CBS 100239</strain>
    </source>
</reference>
<feature type="domain" description="ABC transporter" evidence="8">
    <location>
        <begin position="590"/>
        <end position="824"/>
    </location>
</feature>
<feature type="transmembrane region" description="Helical" evidence="7">
    <location>
        <begin position="105"/>
        <end position="125"/>
    </location>
</feature>
<comment type="subcellular location">
    <subcellularLocation>
        <location evidence="1">Membrane</location>
        <topology evidence="1">Multi-pass membrane protein</topology>
    </subcellularLocation>
</comment>
<dbReference type="GO" id="GO:0042626">
    <property type="term" value="F:ATPase-coupled transmembrane transporter activity"/>
    <property type="evidence" value="ECO:0007669"/>
    <property type="project" value="TreeGrafter"/>
</dbReference>
<protein>
    <submittedName>
        <fullName evidence="9">Multidrug resistance-associated protein 1</fullName>
    </submittedName>
</protein>
<feature type="transmembrane region" description="Helical" evidence="7">
    <location>
        <begin position="164"/>
        <end position="182"/>
    </location>
</feature>
<feature type="transmembrane region" description="Helical" evidence="7">
    <location>
        <begin position="491"/>
        <end position="515"/>
    </location>
</feature>
<evidence type="ECO:0000256" key="3">
    <source>
        <dbReference type="ARBA" id="ARBA00022741"/>
    </source>
</evidence>
<dbReference type="GO" id="GO:0016887">
    <property type="term" value="F:ATP hydrolysis activity"/>
    <property type="evidence" value="ECO:0007669"/>
    <property type="project" value="InterPro"/>
</dbReference>
<dbReference type="GO" id="GO:0016020">
    <property type="term" value="C:membrane"/>
    <property type="evidence" value="ECO:0007669"/>
    <property type="project" value="UniProtKB-SubCell"/>
</dbReference>
<keyword evidence="6 7" id="KW-0472">Membrane</keyword>
<name>A0A0L0NDR7_TOLOC</name>
<dbReference type="InterPro" id="IPR056227">
    <property type="entry name" value="TMD0_ABC"/>
</dbReference>
<dbReference type="Gene3D" id="3.40.50.300">
    <property type="entry name" value="P-loop containing nucleotide triphosphate hydrolases"/>
    <property type="match status" value="1"/>
</dbReference>
<keyword evidence="10" id="KW-1185">Reference proteome</keyword>
<feature type="transmembrane region" description="Helical" evidence="7">
    <location>
        <begin position="194"/>
        <end position="214"/>
    </location>
</feature>
<dbReference type="Gene3D" id="1.20.1560.10">
    <property type="entry name" value="ABC transporter type 1, transmembrane domain"/>
    <property type="match status" value="1"/>
</dbReference>
<feature type="transmembrane region" description="Helical" evidence="7">
    <location>
        <begin position="137"/>
        <end position="158"/>
    </location>
</feature>